<dbReference type="AlphaFoldDB" id="A0A0A8Y5S8"/>
<organism evidence="1">
    <name type="scientific">Arundo donax</name>
    <name type="common">Giant reed</name>
    <name type="synonym">Donax arundinaceus</name>
    <dbReference type="NCBI Taxonomy" id="35708"/>
    <lineage>
        <taxon>Eukaryota</taxon>
        <taxon>Viridiplantae</taxon>
        <taxon>Streptophyta</taxon>
        <taxon>Embryophyta</taxon>
        <taxon>Tracheophyta</taxon>
        <taxon>Spermatophyta</taxon>
        <taxon>Magnoliopsida</taxon>
        <taxon>Liliopsida</taxon>
        <taxon>Poales</taxon>
        <taxon>Poaceae</taxon>
        <taxon>PACMAD clade</taxon>
        <taxon>Arundinoideae</taxon>
        <taxon>Arundineae</taxon>
        <taxon>Arundo</taxon>
    </lineage>
</organism>
<reference evidence="1" key="1">
    <citation type="submission" date="2014-09" db="EMBL/GenBank/DDBJ databases">
        <authorList>
            <person name="Magalhaes I.L.F."/>
            <person name="Oliveira U."/>
            <person name="Santos F.R."/>
            <person name="Vidigal T.H.D.A."/>
            <person name="Brescovit A.D."/>
            <person name="Santos A.J."/>
        </authorList>
    </citation>
    <scope>NUCLEOTIDE SEQUENCE</scope>
    <source>
        <tissue evidence="1">Shoot tissue taken approximately 20 cm above the soil surface</tissue>
    </source>
</reference>
<evidence type="ECO:0000313" key="1">
    <source>
        <dbReference type="EMBL" id="JAD21349.1"/>
    </source>
</evidence>
<name>A0A0A8Y5S8_ARUDO</name>
<proteinExistence type="predicted"/>
<protein>
    <submittedName>
        <fullName evidence="1">Uncharacterized protein</fullName>
    </submittedName>
</protein>
<reference evidence="1" key="2">
    <citation type="journal article" date="2015" name="Data Brief">
        <title>Shoot transcriptome of the giant reed, Arundo donax.</title>
        <authorList>
            <person name="Barrero R.A."/>
            <person name="Guerrero F.D."/>
            <person name="Moolhuijzen P."/>
            <person name="Goolsby J.A."/>
            <person name="Tidwell J."/>
            <person name="Bellgard S.E."/>
            <person name="Bellgard M.I."/>
        </authorList>
    </citation>
    <scope>NUCLEOTIDE SEQUENCE</scope>
    <source>
        <tissue evidence="1">Shoot tissue taken approximately 20 cm above the soil surface</tissue>
    </source>
</reference>
<accession>A0A0A8Y5S8</accession>
<dbReference type="EMBL" id="GBRH01276546">
    <property type="protein sequence ID" value="JAD21349.1"/>
    <property type="molecule type" value="Transcribed_RNA"/>
</dbReference>
<sequence>MQTGDDTYVPGKQSRLTETCRAWMVPGVNKSGA</sequence>